<evidence type="ECO:0000313" key="4">
    <source>
        <dbReference type="Proteomes" id="UP000577362"/>
    </source>
</evidence>
<dbReference type="PANTHER" id="PTHR45947">
    <property type="entry name" value="SULFOQUINOVOSYL TRANSFERASE SQD2"/>
    <property type="match status" value="1"/>
</dbReference>
<feature type="domain" description="Glycosyltransferase subfamily 4-like N-terminal" evidence="2">
    <location>
        <begin position="17"/>
        <end position="186"/>
    </location>
</feature>
<dbReference type="Pfam" id="PF00534">
    <property type="entry name" value="Glycos_transf_1"/>
    <property type="match status" value="1"/>
</dbReference>
<dbReference type="EMBL" id="JACIEN010000001">
    <property type="protein sequence ID" value="MBB4015926.1"/>
    <property type="molecule type" value="Genomic_DNA"/>
</dbReference>
<evidence type="ECO:0000313" key="3">
    <source>
        <dbReference type="EMBL" id="MBB4015926.1"/>
    </source>
</evidence>
<keyword evidence="3" id="KW-0808">Transferase</keyword>
<dbReference type="AlphaFoldDB" id="A0A840BYS8"/>
<reference evidence="3 4" key="1">
    <citation type="submission" date="2020-08" db="EMBL/GenBank/DDBJ databases">
        <title>Genomic Encyclopedia of Type Strains, Phase IV (KMG-IV): sequencing the most valuable type-strain genomes for metagenomic binning, comparative biology and taxonomic classification.</title>
        <authorList>
            <person name="Goeker M."/>
        </authorList>
    </citation>
    <scope>NUCLEOTIDE SEQUENCE [LARGE SCALE GENOMIC DNA]</scope>
    <source>
        <strain evidence="3 4">DSM 103737</strain>
    </source>
</reference>
<accession>A0A840BYS8</accession>
<dbReference type="InterPro" id="IPR050194">
    <property type="entry name" value="Glycosyltransferase_grp1"/>
</dbReference>
<feature type="domain" description="Glycosyl transferase family 1" evidence="1">
    <location>
        <begin position="193"/>
        <end position="348"/>
    </location>
</feature>
<dbReference type="InterPro" id="IPR028098">
    <property type="entry name" value="Glyco_trans_4-like_N"/>
</dbReference>
<keyword evidence="4" id="KW-1185">Reference proteome</keyword>
<dbReference type="InterPro" id="IPR001296">
    <property type="entry name" value="Glyco_trans_1"/>
</dbReference>
<protein>
    <submittedName>
        <fullName evidence="3">Glycosyltransferase involved in cell wall biosynthesis</fullName>
    </submittedName>
</protein>
<evidence type="ECO:0000259" key="1">
    <source>
        <dbReference type="Pfam" id="PF00534"/>
    </source>
</evidence>
<name>A0A840BYS8_9HYPH</name>
<evidence type="ECO:0000259" key="2">
    <source>
        <dbReference type="Pfam" id="PF13439"/>
    </source>
</evidence>
<dbReference type="PANTHER" id="PTHR45947:SF3">
    <property type="entry name" value="SULFOQUINOVOSYL TRANSFERASE SQD2"/>
    <property type="match status" value="1"/>
</dbReference>
<sequence length="375" mass="39935">MPDPASLRILHVLRAPVGGLFRHVVDLARGQAQLGHRVGIVCDATTGGERAEATLAALGGDLSLGVTRLPMARLPGLGDLAGALRVRALVSHLGPDVVHGHGAKGGLYARLAARTDRRRPARVYTPHGGSFHYPPGTAQHRLYMAAERALARRTDFFLFESAYIARLAAEALGSLAARSAVVYNGLHEAEFDEVPRSGTRDVLYIGELRHLKGIDTLIDALAQLRTEGRQLTAVFVGAGPDEEAIRAHAADRGLGEAVTFQRPMPIREALALARVMVVPSRAESLPYVVLEATAAAMPLVATAVGGIPEIFGPQAGRLVPADAPEALAGALRRRLDMPEAEAQAEDAALRAFVRERFSLPQMVASVLDAYRAALR</sequence>
<gene>
    <name evidence="3" type="ORF">GGR16_000932</name>
</gene>
<dbReference type="CDD" id="cd03801">
    <property type="entry name" value="GT4_PimA-like"/>
    <property type="match status" value="1"/>
</dbReference>
<dbReference type="GO" id="GO:0016757">
    <property type="term" value="F:glycosyltransferase activity"/>
    <property type="evidence" value="ECO:0007669"/>
    <property type="project" value="InterPro"/>
</dbReference>
<dbReference type="Proteomes" id="UP000577362">
    <property type="component" value="Unassembled WGS sequence"/>
</dbReference>
<dbReference type="Pfam" id="PF13439">
    <property type="entry name" value="Glyco_transf_4"/>
    <property type="match status" value="1"/>
</dbReference>
<dbReference type="Gene3D" id="3.40.50.2000">
    <property type="entry name" value="Glycogen Phosphorylase B"/>
    <property type="match status" value="2"/>
</dbReference>
<dbReference type="RefSeq" id="WP_183315827.1">
    <property type="nucleotide sequence ID" value="NZ_JACIEN010000001.1"/>
</dbReference>
<comment type="caution">
    <text evidence="3">The sequence shown here is derived from an EMBL/GenBank/DDBJ whole genome shotgun (WGS) entry which is preliminary data.</text>
</comment>
<dbReference type="SUPFAM" id="SSF53756">
    <property type="entry name" value="UDP-Glycosyltransferase/glycogen phosphorylase"/>
    <property type="match status" value="1"/>
</dbReference>
<proteinExistence type="predicted"/>
<organism evidence="3 4">
    <name type="scientific">Chelatococcus caeni</name>
    <dbReference type="NCBI Taxonomy" id="1348468"/>
    <lineage>
        <taxon>Bacteria</taxon>
        <taxon>Pseudomonadati</taxon>
        <taxon>Pseudomonadota</taxon>
        <taxon>Alphaproteobacteria</taxon>
        <taxon>Hyphomicrobiales</taxon>
        <taxon>Chelatococcaceae</taxon>
        <taxon>Chelatococcus</taxon>
    </lineage>
</organism>